<dbReference type="EMBL" id="GBXM01094427">
    <property type="protein sequence ID" value="JAH14150.1"/>
    <property type="molecule type" value="Transcribed_RNA"/>
</dbReference>
<name>A0A0E9QCV0_ANGAN</name>
<reference evidence="1" key="1">
    <citation type="submission" date="2014-11" db="EMBL/GenBank/DDBJ databases">
        <authorList>
            <person name="Amaro Gonzalez C."/>
        </authorList>
    </citation>
    <scope>NUCLEOTIDE SEQUENCE</scope>
</reference>
<reference evidence="1" key="2">
    <citation type="journal article" date="2015" name="Fish Shellfish Immunol.">
        <title>Early steps in the European eel (Anguilla anguilla)-Vibrio vulnificus interaction in the gills: Role of the RtxA13 toxin.</title>
        <authorList>
            <person name="Callol A."/>
            <person name="Pajuelo D."/>
            <person name="Ebbesson L."/>
            <person name="Teles M."/>
            <person name="MacKenzie S."/>
            <person name="Amaro C."/>
        </authorList>
    </citation>
    <scope>NUCLEOTIDE SEQUENCE</scope>
</reference>
<sequence length="40" mass="4990">MNSQYWIFFILKCVEHNYHPLALFNIDLIFLDQKQRIYLT</sequence>
<protein>
    <submittedName>
        <fullName evidence="1">Uncharacterized protein</fullName>
    </submittedName>
</protein>
<accession>A0A0E9QCV0</accession>
<organism evidence="1">
    <name type="scientific">Anguilla anguilla</name>
    <name type="common">European freshwater eel</name>
    <name type="synonym">Muraena anguilla</name>
    <dbReference type="NCBI Taxonomy" id="7936"/>
    <lineage>
        <taxon>Eukaryota</taxon>
        <taxon>Metazoa</taxon>
        <taxon>Chordata</taxon>
        <taxon>Craniata</taxon>
        <taxon>Vertebrata</taxon>
        <taxon>Euteleostomi</taxon>
        <taxon>Actinopterygii</taxon>
        <taxon>Neopterygii</taxon>
        <taxon>Teleostei</taxon>
        <taxon>Anguilliformes</taxon>
        <taxon>Anguillidae</taxon>
        <taxon>Anguilla</taxon>
    </lineage>
</organism>
<evidence type="ECO:0000313" key="1">
    <source>
        <dbReference type="EMBL" id="JAH14150.1"/>
    </source>
</evidence>
<dbReference type="AlphaFoldDB" id="A0A0E9QCV0"/>
<proteinExistence type="predicted"/>